<comment type="caution">
    <text evidence="10">The sequence shown here is derived from an EMBL/GenBank/DDBJ whole genome shotgun (WGS) entry which is preliminary data.</text>
</comment>
<evidence type="ECO:0000256" key="3">
    <source>
        <dbReference type="ARBA" id="ARBA00022475"/>
    </source>
</evidence>
<organism evidence="10 11">
    <name type="scientific">Murinocardiopsis flavida</name>
    <dbReference type="NCBI Taxonomy" id="645275"/>
    <lineage>
        <taxon>Bacteria</taxon>
        <taxon>Bacillati</taxon>
        <taxon>Actinomycetota</taxon>
        <taxon>Actinomycetes</taxon>
        <taxon>Streptosporangiales</taxon>
        <taxon>Nocardiopsidaceae</taxon>
        <taxon>Murinocardiopsis</taxon>
    </lineage>
</organism>
<dbReference type="GO" id="GO:0055085">
    <property type="term" value="P:transmembrane transport"/>
    <property type="evidence" value="ECO:0007669"/>
    <property type="project" value="InterPro"/>
</dbReference>
<evidence type="ECO:0000256" key="6">
    <source>
        <dbReference type="ARBA" id="ARBA00023136"/>
    </source>
</evidence>
<keyword evidence="2 7" id="KW-0813">Transport</keyword>
<dbReference type="PROSITE" id="PS50928">
    <property type="entry name" value="ABC_TM1"/>
    <property type="match status" value="1"/>
</dbReference>
<keyword evidence="5 7" id="KW-1133">Transmembrane helix</keyword>
<evidence type="ECO:0000256" key="8">
    <source>
        <dbReference type="SAM" id="MobiDB-lite"/>
    </source>
</evidence>
<keyword evidence="11" id="KW-1185">Reference proteome</keyword>
<keyword evidence="6 7" id="KW-0472">Membrane</keyword>
<feature type="domain" description="ABC transmembrane type-1" evidence="9">
    <location>
        <begin position="90"/>
        <end position="304"/>
    </location>
</feature>
<gene>
    <name evidence="10" type="ORF">CLV63_1145</name>
</gene>
<evidence type="ECO:0000259" key="9">
    <source>
        <dbReference type="PROSITE" id="PS50928"/>
    </source>
</evidence>
<dbReference type="GO" id="GO:0005886">
    <property type="term" value="C:plasma membrane"/>
    <property type="evidence" value="ECO:0007669"/>
    <property type="project" value="UniProtKB-SubCell"/>
</dbReference>
<dbReference type="PANTHER" id="PTHR30193:SF37">
    <property type="entry name" value="INNER MEMBRANE ABC TRANSPORTER PERMEASE PROTEIN YCJO"/>
    <property type="match status" value="1"/>
</dbReference>
<dbReference type="Proteomes" id="UP000240542">
    <property type="component" value="Unassembled WGS sequence"/>
</dbReference>
<feature type="transmembrane region" description="Helical" evidence="7">
    <location>
        <begin position="175"/>
        <end position="200"/>
    </location>
</feature>
<feature type="transmembrane region" description="Helical" evidence="7">
    <location>
        <begin position="32"/>
        <end position="53"/>
    </location>
</feature>
<feature type="transmembrane region" description="Helical" evidence="7">
    <location>
        <begin position="288"/>
        <end position="308"/>
    </location>
</feature>
<dbReference type="RefSeq" id="WP_245928907.1">
    <property type="nucleotide sequence ID" value="NZ_PYGA01000014.1"/>
</dbReference>
<evidence type="ECO:0000256" key="4">
    <source>
        <dbReference type="ARBA" id="ARBA00022692"/>
    </source>
</evidence>
<proteinExistence type="inferred from homology"/>
<dbReference type="Pfam" id="PF00528">
    <property type="entry name" value="BPD_transp_1"/>
    <property type="match status" value="1"/>
</dbReference>
<evidence type="ECO:0000256" key="2">
    <source>
        <dbReference type="ARBA" id="ARBA00022448"/>
    </source>
</evidence>
<name>A0A2P8DEE6_9ACTN</name>
<evidence type="ECO:0000256" key="1">
    <source>
        <dbReference type="ARBA" id="ARBA00004651"/>
    </source>
</evidence>
<dbReference type="AlphaFoldDB" id="A0A2P8DEE6"/>
<evidence type="ECO:0000256" key="5">
    <source>
        <dbReference type="ARBA" id="ARBA00022989"/>
    </source>
</evidence>
<evidence type="ECO:0000313" key="10">
    <source>
        <dbReference type="EMBL" id="PSK95575.1"/>
    </source>
</evidence>
<protein>
    <submittedName>
        <fullName evidence="10">Carbohydrate ABC transporter membrane protein 1 (CUT1 family)</fullName>
    </submittedName>
</protein>
<evidence type="ECO:0000313" key="11">
    <source>
        <dbReference type="Proteomes" id="UP000240542"/>
    </source>
</evidence>
<dbReference type="PANTHER" id="PTHR30193">
    <property type="entry name" value="ABC TRANSPORTER PERMEASE PROTEIN"/>
    <property type="match status" value="1"/>
</dbReference>
<evidence type="ECO:0000256" key="7">
    <source>
        <dbReference type="RuleBase" id="RU363032"/>
    </source>
</evidence>
<dbReference type="EMBL" id="PYGA01000014">
    <property type="protein sequence ID" value="PSK95575.1"/>
    <property type="molecule type" value="Genomic_DNA"/>
</dbReference>
<accession>A0A2P8DEE6</accession>
<sequence length="315" mass="33903">MTSSVDAGRSAPGEGPQRAAGNRRKWTGEHTLAWAFLAPSVLVFAVFLIYPLLYTVYLSMHGNDIVGNPSTFVGLDQFAEMMTPEFAKIFANTLLFTVGTVAPGVAGALLIVLLLEARIRGRRVFRTGFALPFAFSVASASVVFSVFYNPASGVLNGILYRFDLPPVEWLTSQDLAMWSIILTTVWMNLGYGVLVLSAGLGAIQPDIIEAARIDGATGHRLSWHILVPLLGPQLFFLIVLSTINALQGFGQIHILTKGGPADETTTLVYSIYQEAFATGSANFGGASAQALVLFLIVLVCTAVQFGVIERKVHYS</sequence>
<comment type="subcellular location">
    <subcellularLocation>
        <location evidence="1 7">Cell membrane</location>
        <topology evidence="1 7">Multi-pass membrane protein</topology>
    </subcellularLocation>
</comment>
<keyword evidence="3" id="KW-1003">Cell membrane</keyword>
<dbReference type="InterPro" id="IPR000515">
    <property type="entry name" value="MetI-like"/>
</dbReference>
<dbReference type="InterPro" id="IPR051393">
    <property type="entry name" value="ABC_transporter_permease"/>
</dbReference>
<feature type="region of interest" description="Disordered" evidence="8">
    <location>
        <begin position="1"/>
        <end position="23"/>
    </location>
</feature>
<feature type="transmembrane region" description="Helical" evidence="7">
    <location>
        <begin position="221"/>
        <end position="243"/>
    </location>
</feature>
<dbReference type="Gene3D" id="1.10.3720.10">
    <property type="entry name" value="MetI-like"/>
    <property type="match status" value="1"/>
</dbReference>
<dbReference type="InterPro" id="IPR035906">
    <property type="entry name" value="MetI-like_sf"/>
</dbReference>
<keyword evidence="4 7" id="KW-0812">Transmembrane</keyword>
<feature type="transmembrane region" description="Helical" evidence="7">
    <location>
        <begin position="127"/>
        <end position="148"/>
    </location>
</feature>
<comment type="similarity">
    <text evidence="7">Belongs to the binding-protein-dependent transport system permease family.</text>
</comment>
<feature type="transmembrane region" description="Helical" evidence="7">
    <location>
        <begin position="89"/>
        <end position="115"/>
    </location>
</feature>
<dbReference type="SUPFAM" id="SSF161098">
    <property type="entry name" value="MetI-like"/>
    <property type="match status" value="1"/>
</dbReference>
<dbReference type="SUPFAM" id="SSF160964">
    <property type="entry name" value="MalF N-terminal region-like"/>
    <property type="match status" value="1"/>
</dbReference>
<dbReference type="CDD" id="cd06261">
    <property type="entry name" value="TM_PBP2"/>
    <property type="match status" value="1"/>
</dbReference>
<reference evidence="10 11" key="1">
    <citation type="submission" date="2018-03" db="EMBL/GenBank/DDBJ databases">
        <title>Genomic Encyclopedia of Archaeal and Bacterial Type Strains, Phase II (KMG-II): from individual species to whole genera.</title>
        <authorList>
            <person name="Goeker M."/>
        </authorList>
    </citation>
    <scope>NUCLEOTIDE SEQUENCE [LARGE SCALE GENOMIC DNA]</scope>
    <source>
        <strain evidence="10 11">DSM 45312</strain>
    </source>
</reference>